<dbReference type="CDD" id="cd17748">
    <property type="entry name" value="BRCT_DNA_ligase_like"/>
    <property type="match status" value="1"/>
</dbReference>
<reference evidence="2 3" key="1">
    <citation type="submission" date="2018-07" db="EMBL/GenBank/DDBJ databases">
        <title>Arthrobacter sp. nov., isolated from raw cow's milk with high bacterial count.</title>
        <authorList>
            <person name="Hahne J."/>
            <person name="Isele D."/>
            <person name="Lipski A."/>
        </authorList>
    </citation>
    <scope>NUCLEOTIDE SEQUENCE [LARGE SCALE GENOMIC DNA]</scope>
    <source>
        <strain evidence="2 3">JZ R-183</strain>
    </source>
</reference>
<sequence>MAVDFTAIDFETANGFRGSPCSVGLIKVRDGSVVDRDYWLMRPPEGFDHFDARNVQIHGIHPDEVSGEPRFAQSYPRLRDFVGNDVLVAHNAAFDLGVIRAGLQASGVGGGGIDYACTVKMARRTYDLASYSLPFAAAAAGFELTTHHNALADAEACAHIAIDAARRAEKASVPELVSHLGLGLGHLPAFAPGDPECKELVDARGWRAAGHVLPQQPGAPWPSEGVNLDPNPAADPANPLHGEVIVFTGDLGIPRPEAKQRAASVGGRTADRVTRATSVLVVGDGFVPEDLTSGRLTRKARHVMALREQGRRVEIVSEAEFLQMVGGSWPAGR</sequence>
<dbReference type="Gene3D" id="3.30.420.10">
    <property type="entry name" value="Ribonuclease H-like superfamily/Ribonuclease H"/>
    <property type="match status" value="1"/>
</dbReference>
<dbReference type="GO" id="GO:0003676">
    <property type="term" value="F:nucleic acid binding"/>
    <property type="evidence" value="ECO:0007669"/>
    <property type="project" value="InterPro"/>
</dbReference>
<dbReference type="AlphaFoldDB" id="A0A496PMZ3"/>
<dbReference type="PANTHER" id="PTHR30231:SF42">
    <property type="entry name" value="EXONUCLEASE"/>
    <property type="match status" value="1"/>
</dbReference>
<proteinExistence type="predicted"/>
<dbReference type="SUPFAM" id="SSF53098">
    <property type="entry name" value="Ribonuclease H-like"/>
    <property type="match status" value="1"/>
</dbReference>
<dbReference type="InterPro" id="IPR036420">
    <property type="entry name" value="BRCT_dom_sf"/>
</dbReference>
<comment type="caution">
    <text evidence="2">The sequence shown here is derived from an EMBL/GenBank/DDBJ whole genome shotgun (WGS) entry which is preliminary data.</text>
</comment>
<protein>
    <submittedName>
        <fullName evidence="2">Exonuclease</fullName>
    </submittedName>
</protein>
<feature type="domain" description="BRCT" evidence="1">
    <location>
        <begin position="235"/>
        <end position="325"/>
    </location>
</feature>
<evidence type="ECO:0000259" key="1">
    <source>
        <dbReference type="PROSITE" id="PS50172"/>
    </source>
</evidence>
<dbReference type="SMART" id="SM00479">
    <property type="entry name" value="EXOIII"/>
    <property type="match status" value="1"/>
</dbReference>
<dbReference type="GO" id="GO:0008408">
    <property type="term" value="F:3'-5' exonuclease activity"/>
    <property type="evidence" value="ECO:0007669"/>
    <property type="project" value="TreeGrafter"/>
</dbReference>
<gene>
    <name evidence="2" type="ORF">DWQ67_03390</name>
</gene>
<dbReference type="PROSITE" id="PS50172">
    <property type="entry name" value="BRCT"/>
    <property type="match status" value="1"/>
</dbReference>
<dbReference type="CDD" id="cd06130">
    <property type="entry name" value="DNA_pol_III_epsilon_like"/>
    <property type="match status" value="1"/>
</dbReference>
<keyword evidence="2" id="KW-0378">Hydrolase</keyword>
<accession>A0A496PMZ3</accession>
<dbReference type="Pfam" id="PF00533">
    <property type="entry name" value="BRCT"/>
    <property type="match status" value="1"/>
</dbReference>
<dbReference type="InterPro" id="IPR036397">
    <property type="entry name" value="RNaseH_sf"/>
</dbReference>
<keyword evidence="2" id="KW-0540">Nuclease</keyword>
<keyword evidence="3" id="KW-1185">Reference proteome</keyword>
<keyword evidence="2" id="KW-0269">Exonuclease</keyword>
<organism evidence="2 3">
    <name type="scientific">Galactobacter caseinivorans</name>
    <dbReference type="NCBI Taxonomy" id="2676123"/>
    <lineage>
        <taxon>Bacteria</taxon>
        <taxon>Bacillati</taxon>
        <taxon>Actinomycetota</taxon>
        <taxon>Actinomycetes</taxon>
        <taxon>Micrococcales</taxon>
        <taxon>Micrococcaceae</taxon>
        <taxon>Galactobacter</taxon>
    </lineage>
</organism>
<dbReference type="PANTHER" id="PTHR30231">
    <property type="entry name" value="DNA POLYMERASE III SUBUNIT EPSILON"/>
    <property type="match status" value="1"/>
</dbReference>
<dbReference type="InterPro" id="IPR012337">
    <property type="entry name" value="RNaseH-like_sf"/>
</dbReference>
<dbReference type="RefSeq" id="WP_121484148.1">
    <property type="nucleotide sequence ID" value="NZ_QQXL01000001.1"/>
</dbReference>
<dbReference type="EMBL" id="QQXL01000001">
    <property type="protein sequence ID" value="RKW71887.1"/>
    <property type="molecule type" value="Genomic_DNA"/>
</dbReference>
<evidence type="ECO:0000313" key="2">
    <source>
        <dbReference type="EMBL" id="RKW71887.1"/>
    </source>
</evidence>
<dbReference type="InterPro" id="IPR013520">
    <property type="entry name" value="Ribonucl_H"/>
</dbReference>
<dbReference type="InterPro" id="IPR001357">
    <property type="entry name" value="BRCT_dom"/>
</dbReference>
<dbReference type="Gene3D" id="3.40.50.10190">
    <property type="entry name" value="BRCT domain"/>
    <property type="match status" value="1"/>
</dbReference>
<dbReference type="Pfam" id="PF00929">
    <property type="entry name" value="RNase_T"/>
    <property type="match status" value="1"/>
</dbReference>
<dbReference type="SUPFAM" id="SSF52113">
    <property type="entry name" value="BRCT domain"/>
    <property type="match status" value="1"/>
</dbReference>
<evidence type="ECO:0000313" key="3">
    <source>
        <dbReference type="Proteomes" id="UP000273119"/>
    </source>
</evidence>
<dbReference type="GO" id="GO:0005829">
    <property type="term" value="C:cytosol"/>
    <property type="evidence" value="ECO:0007669"/>
    <property type="project" value="TreeGrafter"/>
</dbReference>
<dbReference type="Proteomes" id="UP000273119">
    <property type="component" value="Unassembled WGS sequence"/>
</dbReference>
<name>A0A496PMZ3_9MICC</name>